<reference evidence="2" key="1">
    <citation type="submission" date="2017-09" db="EMBL/GenBank/DDBJ databases">
        <authorList>
            <person name="Varghese N."/>
            <person name="Submissions S."/>
        </authorList>
    </citation>
    <scope>NUCLEOTIDE SEQUENCE [LARGE SCALE GENOMIC DNA]</scope>
    <source>
        <strain evidence="2">MSL47</strain>
    </source>
</reference>
<dbReference type="EMBL" id="OBDZ01000027">
    <property type="protein sequence ID" value="SNY40563.1"/>
    <property type="molecule type" value="Genomic_DNA"/>
</dbReference>
<evidence type="ECO:0000313" key="1">
    <source>
        <dbReference type="EMBL" id="SNY40563.1"/>
    </source>
</evidence>
<gene>
    <name evidence="1" type="ORF">SAMN06265827_12711</name>
</gene>
<name>A0A285HY47_9FIRM</name>
<dbReference type="RefSeq" id="WP_097018977.1">
    <property type="nucleotide sequence ID" value="NZ_OBDZ01000027.1"/>
</dbReference>
<dbReference type="OrthoDB" id="2733321at2"/>
<accession>A0A285HY47</accession>
<organism evidence="1 2">
    <name type="scientific">Orenia metallireducens</name>
    <dbReference type="NCBI Taxonomy" id="1413210"/>
    <lineage>
        <taxon>Bacteria</taxon>
        <taxon>Bacillati</taxon>
        <taxon>Bacillota</taxon>
        <taxon>Clostridia</taxon>
        <taxon>Halanaerobiales</taxon>
        <taxon>Halobacteroidaceae</taxon>
        <taxon>Orenia</taxon>
    </lineage>
</organism>
<dbReference type="Proteomes" id="UP000219573">
    <property type="component" value="Unassembled WGS sequence"/>
</dbReference>
<keyword evidence="2" id="KW-1185">Reference proteome</keyword>
<evidence type="ECO:0000313" key="2">
    <source>
        <dbReference type="Proteomes" id="UP000219573"/>
    </source>
</evidence>
<protein>
    <submittedName>
        <fullName evidence="1">Uncharacterized protein</fullName>
    </submittedName>
</protein>
<sequence>MYSLKEIVCVYYLGLSSGYFEKEDVINWADNYIENNDVEEIPYKMFEISLSLSESTVDLASMLKEIFIGDFSGKPLMVILGFCYKDLKDNLKTYDEIFNIIYKLSLQSSYCNNNYELTKLNYLSQEYYLAKQQIYGNLKEIKDKTLSFLEEYEKYAKVNYLE</sequence>
<proteinExistence type="predicted"/>
<dbReference type="AlphaFoldDB" id="A0A285HY47"/>